<dbReference type="EMBL" id="LAQL01000002">
    <property type="protein sequence ID" value="KLN62153.1"/>
    <property type="molecule type" value="Genomic_DNA"/>
</dbReference>
<keyword evidence="2" id="KW-1185">Reference proteome</keyword>
<protein>
    <submittedName>
        <fullName evidence="1">Uncharacterized protein</fullName>
    </submittedName>
</protein>
<evidence type="ECO:0000313" key="1">
    <source>
        <dbReference type="EMBL" id="KLN62153.1"/>
    </source>
</evidence>
<gene>
    <name evidence="1" type="ORF">WH96_01040</name>
</gene>
<evidence type="ECO:0000313" key="2">
    <source>
        <dbReference type="Proteomes" id="UP000035444"/>
    </source>
</evidence>
<proteinExistence type="predicted"/>
<dbReference type="Proteomes" id="UP000035444">
    <property type="component" value="Unassembled WGS sequence"/>
</dbReference>
<accession>A0A0H2MID5</accession>
<sequence>MLWLMHSINSILLFVCFGLVIVGGVGKAAANEIIIEYAENAEEHAARFQRQILSLDPNSTVTICQGSDCKERTDNANNYVKYIVRIKGDIFETRFETSAENLENESLLLPENYIPFEKSLIKNSVSSAERIVHLSALIQTRPKQNNNALFKSLGDAYFESSGCSYTKVYTIEIIAFPEVISKGCRLSLLNGSLFAYSISDICISSLECLPVITRVTVLLSYLSPEEFKLFFQSLLKVKNQLERLDDRVLLRKRAMELDLIDQDFKSLCPDIKKIFSNYRGEKEGRELIKQSLYCFKG</sequence>
<name>A0A0H2MID5_9PROT</name>
<reference evidence="1 2" key="1">
    <citation type="submission" date="2015-03" db="EMBL/GenBank/DDBJ databases">
        <title>Genome Sequence of Kiloniella spongiae MEBiC09566, isolated from a marine sponge.</title>
        <authorList>
            <person name="Shao Z."/>
            <person name="Wang L."/>
            <person name="Li X."/>
        </authorList>
    </citation>
    <scope>NUCLEOTIDE SEQUENCE [LARGE SCALE GENOMIC DNA]</scope>
    <source>
        <strain evidence="1 2">MEBiC09566</strain>
    </source>
</reference>
<organism evidence="1 2">
    <name type="scientific">Kiloniella spongiae</name>
    <dbReference type="NCBI Taxonomy" id="1489064"/>
    <lineage>
        <taxon>Bacteria</taxon>
        <taxon>Pseudomonadati</taxon>
        <taxon>Pseudomonadota</taxon>
        <taxon>Alphaproteobacteria</taxon>
        <taxon>Rhodospirillales</taxon>
        <taxon>Kiloniellaceae</taxon>
        <taxon>Kiloniella</taxon>
    </lineage>
</organism>
<comment type="caution">
    <text evidence="1">The sequence shown here is derived from an EMBL/GenBank/DDBJ whole genome shotgun (WGS) entry which is preliminary data.</text>
</comment>
<dbReference type="AlphaFoldDB" id="A0A0H2MID5"/>
<dbReference type="RefSeq" id="WP_047762279.1">
    <property type="nucleotide sequence ID" value="NZ_LAQL01000002.1"/>
</dbReference>